<accession>A0A2A2TMW2</accession>
<dbReference type="Proteomes" id="UP000218238">
    <property type="component" value="Unassembled WGS sequence"/>
</dbReference>
<evidence type="ECO:0000313" key="1">
    <source>
        <dbReference type="EMBL" id="PAX59793.1"/>
    </source>
</evidence>
<evidence type="ECO:0000313" key="2">
    <source>
        <dbReference type="Proteomes" id="UP000218238"/>
    </source>
</evidence>
<sequence>MKAEELKTKIVNILTNENPKFFDGVSVKEIKELLLENHDISASERMIIKVMLELTKCENEDEYGFLCGDGTYLIFADDHGYEESKMRGLHKYRWYNLGGI</sequence>
<dbReference type="OrthoDB" id="489314at2"/>
<reference evidence="1 2" key="1">
    <citation type="submission" date="2017-08" db="EMBL/GenBank/DDBJ databases">
        <title>Draft genome sequence of filamentous cyanobacterium Calothrix elsteri CCALA 953.</title>
        <authorList>
            <person name="Gagunashvili A.N."/>
            <person name="Elster J."/>
            <person name="Andresson O.S."/>
        </authorList>
    </citation>
    <scope>NUCLEOTIDE SEQUENCE [LARGE SCALE GENOMIC DNA]</scope>
    <source>
        <strain evidence="1 2">CCALA 953</strain>
    </source>
</reference>
<dbReference type="RefSeq" id="WP_095720692.1">
    <property type="nucleotide sequence ID" value="NZ_NTFS01000035.1"/>
</dbReference>
<gene>
    <name evidence="1" type="ORF">CK510_05290</name>
</gene>
<organism evidence="1 2">
    <name type="scientific">Brunnivagina elsteri CCALA 953</name>
    <dbReference type="NCBI Taxonomy" id="987040"/>
    <lineage>
        <taxon>Bacteria</taxon>
        <taxon>Bacillati</taxon>
        <taxon>Cyanobacteriota</taxon>
        <taxon>Cyanophyceae</taxon>
        <taxon>Nostocales</taxon>
        <taxon>Calotrichaceae</taxon>
        <taxon>Brunnivagina</taxon>
    </lineage>
</organism>
<name>A0A2A2TMW2_9CYAN</name>
<proteinExistence type="predicted"/>
<dbReference type="AlphaFoldDB" id="A0A2A2TMW2"/>
<keyword evidence="2" id="KW-1185">Reference proteome</keyword>
<comment type="caution">
    <text evidence="1">The sequence shown here is derived from an EMBL/GenBank/DDBJ whole genome shotgun (WGS) entry which is preliminary data.</text>
</comment>
<protein>
    <submittedName>
        <fullName evidence="1">Uncharacterized protein</fullName>
    </submittedName>
</protein>
<dbReference type="EMBL" id="NTFS01000035">
    <property type="protein sequence ID" value="PAX59793.1"/>
    <property type="molecule type" value="Genomic_DNA"/>
</dbReference>